<keyword evidence="4" id="KW-1185">Reference proteome</keyword>
<dbReference type="InterPro" id="IPR029058">
    <property type="entry name" value="AB_hydrolase_fold"/>
</dbReference>
<dbReference type="Gene3D" id="2.60.40.10">
    <property type="entry name" value="Immunoglobulins"/>
    <property type="match status" value="4"/>
</dbReference>
<evidence type="ECO:0000313" key="4">
    <source>
        <dbReference type="Proteomes" id="UP000282106"/>
    </source>
</evidence>
<dbReference type="InterPro" id="IPR000383">
    <property type="entry name" value="Xaa-Pro-like_dom"/>
</dbReference>
<dbReference type="SMART" id="SM00089">
    <property type="entry name" value="PKD"/>
    <property type="match status" value="4"/>
</dbReference>
<dbReference type="GO" id="GO:0016020">
    <property type="term" value="C:membrane"/>
    <property type="evidence" value="ECO:0007669"/>
    <property type="project" value="TreeGrafter"/>
</dbReference>
<dbReference type="GO" id="GO:0016787">
    <property type="term" value="F:hydrolase activity"/>
    <property type="evidence" value="ECO:0007669"/>
    <property type="project" value="InterPro"/>
</dbReference>
<evidence type="ECO:0000313" key="3">
    <source>
        <dbReference type="EMBL" id="ROH86533.1"/>
    </source>
</evidence>
<dbReference type="RefSeq" id="WP_123212929.1">
    <property type="nucleotide sequence ID" value="NZ_RJVO01000009.1"/>
</dbReference>
<dbReference type="SUPFAM" id="SSF49299">
    <property type="entry name" value="PKD domain"/>
    <property type="match status" value="1"/>
</dbReference>
<feature type="domain" description="PKD/Chitinase" evidence="2">
    <location>
        <begin position="340"/>
        <end position="429"/>
    </location>
</feature>
<gene>
    <name evidence="3" type="ORF">ED208_15995</name>
</gene>
<organism evidence="3 4">
    <name type="scientific">Stagnimonas aquatica</name>
    <dbReference type="NCBI Taxonomy" id="2689987"/>
    <lineage>
        <taxon>Bacteria</taxon>
        <taxon>Pseudomonadati</taxon>
        <taxon>Pseudomonadota</taxon>
        <taxon>Gammaproteobacteria</taxon>
        <taxon>Nevskiales</taxon>
        <taxon>Nevskiaceae</taxon>
        <taxon>Stagnimonas</taxon>
    </lineage>
</organism>
<sequence>MSQSVEPRGVRASVAVARGVRALSLSLPLLLAACGGSGNPDGQMPVNQPPVVDAGADLSADEGAAVSLSGSARDPEGAALTLRWEQLAGPAVTLSDAQTLSPRFTAPLVDAATTLRFRLTATDPAGASASDEVVVAVRDLPANQPPTVEAGADQTVASGARVVLSASASDADGTVVRRQWTQLAGPSVSLSGADTATAQFTAPTVSSETLLRFRFVAEDNDGAEASDELSVRVLPPVVENQAPTVSAGADQSVEEGSPVQLAGSASDADGEIRSLRWTQLAGPSVSLSGADSANASFTAPAVDADTELRFQLSATDDDGASASATVRVQVRNVPANQPPVAQAGADQSVDEGASVTLAGRGEDSDGRIASYQWTQTAGPSVALAGASSATASFTAPQVDAETLLRFRLTVTDDDGASGSDELNVTVRDVPPGDDDGDGVSNASDLCPGTAAGAEVDAQGCSAAQRDGDGDGVSDAADLCPGTPAGTTVDASGCPVSDGGHASCASGKNLAGNRSYQVLIGSESGEQISFQVLEPKSFDCARRAQGAHPLILQGHGFGGARSTSGFDDYRAAGFAVISIDQRGFGDSSGTVRVMDPDYEGKDLIRILDWAEQNLDYLAWRDQGAVLKPFVARPANGTSQARGANLLVGAIGGSYGGGYQMLLQNVDPKERLDALAPDIAWHDLRWSLNPGDVIKTGWDLLLVAGGSAGSYLPGLQNAELPTGRGLDPYILETLARGAATGEFPREALDWFRYHSPAYWCGLNGQPAMPYTATDNAPFDFNFMLSGFLNEAPGGNTRSGQPGIPVLLSQGFRDTLFNFNDGWWNYQCLAARGDDVRLISHQSGHILNGFVDVPLPQLNFGNTGGNGDCGQRPRGAATLEWFREKLKGEAAAEILRGTEDALCISLADGDAVDIPAEKFLAPRPAQGGLPLSASYYAAEASVAAVPQGVPADVLHLAGLPRPGIAPLLTVTDSHGLLLAGIAQAEVKLSTPQMVNDLLCAQAQLPTLRTGCDAIVFVGLGLKKAGESDYTLIDDQVLPVRGLGEHPALSLVGVAERLAVGDSLALLVYGYSPQYLLSFSRDPSIPVVNVEAALRLPLYGVGADGKPDFGLAVADLVTPAAPEPGQGPAPAYGTGLLGAVGSFGAGFNGVLAALLGGDPASALAQLQTVVVGLVADLVDLLVGDQGSLLALLSNLGGNLAAADPQTALEQAGDDTGALLGLDTDPLSALQRTASAARQVEAVVMTGNQLPGWSAPSAAGLPHPYPSGTGLVRQCESAGLPEALCQGVGGLLSGTPLDPDIRSAHNGTFLYPPGWKPGDEPVSGGVPVNEIAAFAYGAEGWREIPVQVDEKYPYFLANSHSDFGIYSGTDEELSYAWDLERWNPGDSEDGCNAVAPAGTPDPVGGLDDDDELVFMARDAGGLAPVGERPPGVPEGSASQLVTLVDALNPASTRVVYLFRRPGGSSFAGKPHYVRYTRDANADQWIDRTFFADDDTEKLGTSNTGYGANLSGTVCHPTEGKKQSTDRFPRDGVSVQTDTYVWKASGRWMVREIGIAKPDGSGNYGADILDRWKGRAFQQSPDSTISLVGFEDEQVNWEANSSLLGERCGPVRCIREVWGADSGTNVTKTETFYRDAISYRYHVRVHPIPPDGLYTSWDYNRSAMVPTPEEQKAGVPGGRYYTLLRPQGVPIDGVNDDFGQIDSIAPIAGYCLTSDGPQPSKDGRCPLFLDVADPSFNLPLAFANWEQISAKGDLGSLVYTFELKGLTSLATPAVVPYYRDDACLDDGTGDDPVRRPWPGEASTDARVVAGYQDRNGDGVVGCEERQGVYGAHGIHYFLTADVDNAFVLGKPINEIDGLQWQFMVPTAQPTNVGEPYANVSRIPLKPVAVPLGLALPGGLPQP</sequence>
<dbReference type="Pfam" id="PF02129">
    <property type="entry name" value="Peptidase_S15"/>
    <property type="match status" value="1"/>
</dbReference>
<dbReference type="Proteomes" id="UP000282106">
    <property type="component" value="Unassembled WGS sequence"/>
</dbReference>
<dbReference type="GO" id="GO:0031410">
    <property type="term" value="C:cytoplasmic vesicle"/>
    <property type="evidence" value="ECO:0007669"/>
    <property type="project" value="TreeGrafter"/>
</dbReference>
<dbReference type="InterPro" id="IPR013783">
    <property type="entry name" value="Ig-like_fold"/>
</dbReference>
<evidence type="ECO:0000259" key="2">
    <source>
        <dbReference type="SMART" id="SM00089"/>
    </source>
</evidence>
<dbReference type="PANTHER" id="PTHR46182:SF2">
    <property type="entry name" value="FI19480P1"/>
    <property type="match status" value="1"/>
</dbReference>
<dbReference type="PANTHER" id="PTHR46182">
    <property type="entry name" value="FI19480P1"/>
    <property type="match status" value="1"/>
</dbReference>
<accession>A0A3N0V1E5</accession>
<protein>
    <recommendedName>
        <fullName evidence="2">PKD/Chitinase domain-containing protein</fullName>
    </recommendedName>
</protein>
<feature type="domain" description="PKD/Chitinase" evidence="2">
    <location>
        <begin position="51"/>
        <end position="140"/>
    </location>
</feature>
<feature type="region of interest" description="Disordered" evidence="1">
    <location>
        <begin position="414"/>
        <end position="447"/>
    </location>
</feature>
<dbReference type="InParanoid" id="A0A3N0V1E5"/>
<reference evidence="3 4" key="1">
    <citation type="submission" date="2018-10" db="EMBL/GenBank/DDBJ databases">
        <authorList>
            <person name="Chen W.-M."/>
        </authorList>
    </citation>
    <scope>NUCLEOTIDE SEQUENCE [LARGE SCALE GENOMIC DNA]</scope>
    <source>
        <strain evidence="3 4">THS-13</strain>
    </source>
</reference>
<proteinExistence type="predicted"/>
<dbReference type="EMBL" id="RJVO01000009">
    <property type="protein sequence ID" value="ROH86533.1"/>
    <property type="molecule type" value="Genomic_DNA"/>
</dbReference>
<dbReference type="InterPro" id="IPR035986">
    <property type="entry name" value="PKD_dom_sf"/>
</dbReference>
<dbReference type="InterPro" id="IPR022409">
    <property type="entry name" value="PKD/Chitinase_dom"/>
</dbReference>
<dbReference type="InterPro" id="IPR029865">
    <property type="entry name" value="KIAA0319-like"/>
</dbReference>
<name>A0A3N0V1E5_9GAMM</name>
<dbReference type="Pfam" id="PF22352">
    <property type="entry name" value="K319L-like_PKD"/>
    <property type="match status" value="4"/>
</dbReference>
<dbReference type="SUPFAM" id="SSF103647">
    <property type="entry name" value="TSP type-3 repeat"/>
    <property type="match status" value="1"/>
</dbReference>
<dbReference type="InterPro" id="IPR028974">
    <property type="entry name" value="TSP_type-3_rpt"/>
</dbReference>
<dbReference type="Gene3D" id="3.40.50.1820">
    <property type="entry name" value="alpha/beta hydrolase"/>
    <property type="match status" value="1"/>
</dbReference>
<dbReference type="CDD" id="cd00146">
    <property type="entry name" value="PKD"/>
    <property type="match status" value="2"/>
</dbReference>
<evidence type="ECO:0000256" key="1">
    <source>
        <dbReference type="SAM" id="MobiDB-lite"/>
    </source>
</evidence>
<feature type="domain" description="PKD/Chitinase" evidence="2">
    <location>
        <begin position="147"/>
        <end position="236"/>
    </location>
</feature>
<dbReference type="SUPFAM" id="SSF53474">
    <property type="entry name" value="alpha/beta-Hydrolases"/>
    <property type="match status" value="1"/>
</dbReference>
<dbReference type="GO" id="GO:0005509">
    <property type="term" value="F:calcium ion binding"/>
    <property type="evidence" value="ECO:0007669"/>
    <property type="project" value="InterPro"/>
</dbReference>
<feature type="domain" description="PKD/Chitinase" evidence="2">
    <location>
        <begin position="244"/>
        <end position="333"/>
    </location>
</feature>
<comment type="caution">
    <text evidence="3">The sequence shown here is derived from an EMBL/GenBank/DDBJ whole genome shotgun (WGS) entry which is preliminary data.</text>
</comment>